<feature type="compositionally biased region" description="Basic and acidic residues" evidence="6">
    <location>
        <begin position="1"/>
        <end position="11"/>
    </location>
</feature>
<feature type="transmembrane region" description="Helical" evidence="7">
    <location>
        <begin position="344"/>
        <end position="364"/>
    </location>
</feature>
<proteinExistence type="predicted"/>
<evidence type="ECO:0000256" key="7">
    <source>
        <dbReference type="SAM" id="Phobius"/>
    </source>
</evidence>
<evidence type="ECO:0000313" key="10">
    <source>
        <dbReference type="Proteomes" id="UP000812287"/>
    </source>
</evidence>
<evidence type="ECO:0000256" key="1">
    <source>
        <dbReference type="ARBA" id="ARBA00004141"/>
    </source>
</evidence>
<dbReference type="GeneID" id="66101502"/>
<evidence type="ECO:0000259" key="8">
    <source>
        <dbReference type="PROSITE" id="PS50850"/>
    </source>
</evidence>
<organism evidence="9 10">
    <name type="scientific">Guyanagaster necrorhizus</name>
    <dbReference type="NCBI Taxonomy" id="856835"/>
    <lineage>
        <taxon>Eukaryota</taxon>
        <taxon>Fungi</taxon>
        <taxon>Dikarya</taxon>
        <taxon>Basidiomycota</taxon>
        <taxon>Agaricomycotina</taxon>
        <taxon>Agaricomycetes</taxon>
        <taxon>Agaricomycetidae</taxon>
        <taxon>Agaricales</taxon>
        <taxon>Marasmiineae</taxon>
        <taxon>Physalacriaceae</taxon>
        <taxon>Guyanagaster</taxon>
    </lineage>
</organism>
<evidence type="ECO:0000256" key="4">
    <source>
        <dbReference type="ARBA" id="ARBA00022989"/>
    </source>
</evidence>
<evidence type="ECO:0000256" key="6">
    <source>
        <dbReference type="SAM" id="MobiDB-lite"/>
    </source>
</evidence>
<accession>A0A9P8AS07</accession>
<feature type="transmembrane region" description="Helical" evidence="7">
    <location>
        <begin position="204"/>
        <end position="227"/>
    </location>
</feature>
<dbReference type="PROSITE" id="PS50850">
    <property type="entry name" value="MFS"/>
    <property type="match status" value="1"/>
</dbReference>
<evidence type="ECO:0000256" key="3">
    <source>
        <dbReference type="ARBA" id="ARBA00022692"/>
    </source>
</evidence>
<feature type="domain" description="Major facilitator superfamily (MFS) profile" evidence="8">
    <location>
        <begin position="43"/>
        <end position="476"/>
    </location>
</feature>
<name>A0A9P8AS07_9AGAR</name>
<sequence length="522" mass="58062">MSIHSDTKDSKITGGDSDVAERRAQQWTEAEERRLVRKIDFRCMPALVILFILNFIVRGNLANARLKGLQSDLHLNDTQYATTLSVLFAGYIFMQVPSNLVMNTIPYPRLFISAVVILWGGISALTSLCHDFSHLVVCRFFLGFVEAAFYPASVYYLSRWYTRKEIGFRIAFLNAGNMLAQGLGGLLAAGILGGMEGTRGIRGWRWLFIIEGTITVAFGCLIPFVLADYPSTTKSLSERERLIAQGRLVKDVGIVDNPDEEERSGSGVFHGLLQAITDVKVWGLAFMYFTYIMGLSFSQYLPTITATLGFSTTITLLLTFPPWAFATLFALANSWHSDRTGEKFGHIALSYGFALLGYIVALSAKTVAGRYVSLFGMCMGFSGKYNSPSSVRIVTDPFFEGGIILLGWISTSIPRPPVKRAASIAFVNGFANIGQIPTSYLWPSKWGSKYWQSFTTEICLLVLSLSIGFVYRQYLISLNKKIEKGEAEAFDASAKVIEQSADLVNVTAQDERERVQSFRYLY</sequence>
<dbReference type="Pfam" id="PF07690">
    <property type="entry name" value="MFS_1"/>
    <property type="match status" value="1"/>
</dbReference>
<keyword evidence="4 7" id="KW-1133">Transmembrane helix</keyword>
<dbReference type="InterPro" id="IPR020846">
    <property type="entry name" value="MFS_dom"/>
</dbReference>
<feature type="transmembrane region" description="Helical" evidence="7">
    <location>
        <begin position="281"/>
        <end position="301"/>
    </location>
</feature>
<feature type="transmembrane region" description="Helical" evidence="7">
    <location>
        <begin position="110"/>
        <end position="128"/>
    </location>
</feature>
<dbReference type="RefSeq" id="XP_043039423.1">
    <property type="nucleotide sequence ID" value="XM_043179208.1"/>
</dbReference>
<keyword evidence="2" id="KW-0813">Transport</keyword>
<dbReference type="EMBL" id="MU250535">
    <property type="protein sequence ID" value="KAG7445923.1"/>
    <property type="molecule type" value="Genomic_DNA"/>
</dbReference>
<dbReference type="PANTHER" id="PTHR43791:SF6">
    <property type="entry name" value="TRANSPORTER, PUTATIVE (AFU_ORTHOLOGUE AFUA_1G16690)-RELATED"/>
    <property type="match status" value="1"/>
</dbReference>
<dbReference type="FunFam" id="1.20.1250.20:FF:000057">
    <property type="entry name" value="MFS general substrate transporter"/>
    <property type="match status" value="1"/>
</dbReference>
<dbReference type="OrthoDB" id="2985014at2759"/>
<feature type="region of interest" description="Disordered" evidence="6">
    <location>
        <begin position="1"/>
        <end position="20"/>
    </location>
</feature>
<feature type="transmembrane region" description="Helical" evidence="7">
    <location>
        <begin position="43"/>
        <end position="61"/>
    </location>
</feature>
<evidence type="ECO:0000256" key="2">
    <source>
        <dbReference type="ARBA" id="ARBA00022448"/>
    </source>
</evidence>
<reference evidence="9" key="1">
    <citation type="submission" date="2020-11" db="EMBL/GenBank/DDBJ databases">
        <title>Adaptations for nitrogen fixation in a non-lichenized fungal sporocarp promotes dispersal by wood-feeding termites.</title>
        <authorList>
            <consortium name="DOE Joint Genome Institute"/>
            <person name="Koch R.A."/>
            <person name="Yoon G."/>
            <person name="Arayal U."/>
            <person name="Lail K."/>
            <person name="Amirebrahimi M."/>
            <person name="Labutti K."/>
            <person name="Lipzen A."/>
            <person name="Riley R."/>
            <person name="Barry K."/>
            <person name="Henrissat B."/>
            <person name="Grigoriev I.V."/>
            <person name="Herr J.R."/>
            <person name="Aime M.C."/>
        </authorList>
    </citation>
    <scope>NUCLEOTIDE SEQUENCE</scope>
    <source>
        <strain evidence="9">MCA 3950</strain>
    </source>
</reference>
<dbReference type="InterPro" id="IPR011701">
    <property type="entry name" value="MFS"/>
</dbReference>
<gene>
    <name evidence="9" type="ORF">BT62DRAFT_1076338</name>
</gene>
<keyword evidence="3 7" id="KW-0812">Transmembrane</keyword>
<dbReference type="GO" id="GO:0016020">
    <property type="term" value="C:membrane"/>
    <property type="evidence" value="ECO:0007669"/>
    <property type="project" value="UniProtKB-SubCell"/>
</dbReference>
<dbReference type="Gene3D" id="1.20.1250.20">
    <property type="entry name" value="MFS general substrate transporter like domains"/>
    <property type="match status" value="1"/>
</dbReference>
<feature type="transmembrane region" description="Helical" evidence="7">
    <location>
        <begin position="307"/>
        <end position="332"/>
    </location>
</feature>
<feature type="transmembrane region" description="Helical" evidence="7">
    <location>
        <begin position="450"/>
        <end position="471"/>
    </location>
</feature>
<dbReference type="InterPro" id="IPR036259">
    <property type="entry name" value="MFS_trans_sf"/>
</dbReference>
<dbReference type="GO" id="GO:0022857">
    <property type="term" value="F:transmembrane transporter activity"/>
    <property type="evidence" value="ECO:0007669"/>
    <property type="project" value="InterPro"/>
</dbReference>
<dbReference type="AlphaFoldDB" id="A0A9P8AS07"/>
<dbReference type="SUPFAM" id="SSF103473">
    <property type="entry name" value="MFS general substrate transporter"/>
    <property type="match status" value="1"/>
</dbReference>
<keyword evidence="5 7" id="KW-0472">Membrane</keyword>
<feature type="transmembrane region" description="Helical" evidence="7">
    <location>
        <begin position="170"/>
        <end position="192"/>
    </location>
</feature>
<comment type="caution">
    <text evidence="9">The sequence shown here is derived from an EMBL/GenBank/DDBJ whole genome shotgun (WGS) entry which is preliminary data.</text>
</comment>
<evidence type="ECO:0000256" key="5">
    <source>
        <dbReference type="ARBA" id="ARBA00023136"/>
    </source>
</evidence>
<comment type="subcellular location">
    <subcellularLocation>
        <location evidence="1">Membrane</location>
        <topology evidence="1">Multi-pass membrane protein</topology>
    </subcellularLocation>
</comment>
<feature type="transmembrane region" description="Helical" evidence="7">
    <location>
        <begin position="140"/>
        <end position="158"/>
    </location>
</feature>
<feature type="transmembrane region" description="Helical" evidence="7">
    <location>
        <begin position="81"/>
        <end position="98"/>
    </location>
</feature>
<keyword evidence="10" id="KW-1185">Reference proteome</keyword>
<dbReference type="Proteomes" id="UP000812287">
    <property type="component" value="Unassembled WGS sequence"/>
</dbReference>
<evidence type="ECO:0000313" key="9">
    <source>
        <dbReference type="EMBL" id="KAG7445923.1"/>
    </source>
</evidence>
<dbReference type="PANTHER" id="PTHR43791">
    <property type="entry name" value="PERMEASE-RELATED"/>
    <property type="match status" value="1"/>
</dbReference>
<protein>
    <submittedName>
        <fullName evidence="9">MFS general substrate transporter</fullName>
    </submittedName>
</protein>